<keyword evidence="1" id="KW-0812">Transmembrane</keyword>
<sequence>MKSFLINLKDRIWFVPSLYSLLSLIMAVVTIVVDYYWAASMKEYLPAFMLTKVDLAQTVLSTIAGSLLTMTTFTFSTVMVVLTTYSSQFSPRALKHFVNDKKTVRGLGIFMGGFIYSIITLLFMRNTPNEDLVIAAFFGVVYAIVCLAYFAYFIHHVATSIQISSLIGRLERDAMKIVKFYKELQKNNVVQEQMMDHGRFLNKKEVCSQESGFLQFVDFEGLLECTAANDFFIDFEIKVGMFIRKGQHLYTIYSQKESSGDLSEYLSFGSERMGKYDLEFSLQRISEIAVRAVSPSINDPNTARDCIRYLGVLLGETAELNDGHLTMMDKENKQRVRIPFFVFEELLYKSFYQIVHYADQDISVILALLEAMVIIQKEMPEGRQETVYSFHKYILQNIDKEELQEWDLKILDDKITELQSAIN</sequence>
<feature type="transmembrane region" description="Helical" evidence="1">
    <location>
        <begin position="12"/>
        <end position="38"/>
    </location>
</feature>
<gene>
    <name evidence="2" type="ORF">FZC84_07680</name>
</gene>
<comment type="caution">
    <text evidence="2">The sequence shown here is derived from an EMBL/GenBank/DDBJ whole genome shotgun (WGS) entry which is preliminary data.</text>
</comment>
<dbReference type="Proteomes" id="UP000325182">
    <property type="component" value="Unassembled WGS sequence"/>
</dbReference>
<dbReference type="EMBL" id="VTEG01000003">
    <property type="protein sequence ID" value="TYS00410.1"/>
    <property type="molecule type" value="Genomic_DNA"/>
</dbReference>
<feature type="transmembrane region" description="Helical" evidence="1">
    <location>
        <begin position="106"/>
        <end position="126"/>
    </location>
</feature>
<keyword evidence="1" id="KW-1133">Transmembrane helix</keyword>
<dbReference type="Pfam" id="PF10011">
    <property type="entry name" value="DUF2254"/>
    <property type="match status" value="1"/>
</dbReference>
<organism evidence="2 3">
    <name type="scientific">Rossellomorea vietnamensis</name>
    <dbReference type="NCBI Taxonomy" id="218284"/>
    <lineage>
        <taxon>Bacteria</taxon>
        <taxon>Bacillati</taxon>
        <taxon>Bacillota</taxon>
        <taxon>Bacilli</taxon>
        <taxon>Bacillales</taxon>
        <taxon>Bacillaceae</taxon>
        <taxon>Rossellomorea</taxon>
    </lineage>
</organism>
<reference evidence="2 3" key="1">
    <citation type="submission" date="2019-08" db="EMBL/GenBank/DDBJ databases">
        <title>Bacillus genomes from the desert of Cuatro Cienegas, Coahuila.</title>
        <authorList>
            <person name="Olmedo-Alvarez G."/>
        </authorList>
    </citation>
    <scope>NUCLEOTIDE SEQUENCE [LARGE SCALE GENOMIC DNA]</scope>
    <source>
        <strain evidence="2 3">CH128b_4D</strain>
    </source>
</reference>
<dbReference type="RefSeq" id="WP_148953461.1">
    <property type="nucleotide sequence ID" value="NZ_VTEG01000003.1"/>
</dbReference>
<evidence type="ECO:0000256" key="1">
    <source>
        <dbReference type="SAM" id="Phobius"/>
    </source>
</evidence>
<dbReference type="AlphaFoldDB" id="A0A5D4MET8"/>
<evidence type="ECO:0000313" key="3">
    <source>
        <dbReference type="Proteomes" id="UP000325182"/>
    </source>
</evidence>
<protein>
    <submittedName>
        <fullName evidence="2">DUF2254 domain-containing protein</fullName>
    </submittedName>
</protein>
<dbReference type="InterPro" id="IPR018723">
    <property type="entry name" value="DUF2254_membrane"/>
</dbReference>
<keyword evidence="1" id="KW-0472">Membrane</keyword>
<accession>A0A5D4MET8</accession>
<name>A0A5D4MET8_9BACI</name>
<evidence type="ECO:0000313" key="2">
    <source>
        <dbReference type="EMBL" id="TYS00410.1"/>
    </source>
</evidence>
<proteinExistence type="predicted"/>
<feature type="transmembrane region" description="Helical" evidence="1">
    <location>
        <begin position="132"/>
        <end position="154"/>
    </location>
</feature>
<feature type="transmembrane region" description="Helical" evidence="1">
    <location>
        <begin position="58"/>
        <end position="85"/>
    </location>
</feature>